<comment type="caution">
    <text evidence="8">The sequence shown here is derived from an EMBL/GenBank/DDBJ whole genome shotgun (WGS) entry which is preliminary data.</text>
</comment>
<dbReference type="RefSeq" id="WP_309489392.1">
    <property type="nucleotide sequence ID" value="NZ_JAENIG010000004.1"/>
</dbReference>
<keyword evidence="9" id="KW-1185">Reference proteome</keyword>
<organism evidence="8 9">
    <name type="scientific">Oceaniferula flava</name>
    <dbReference type="NCBI Taxonomy" id="2800421"/>
    <lineage>
        <taxon>Bacteria</taxon>
        <taxon>Pseudomonadati</taxon>
        <taxon>Verrucomicrobiota</taxon>
        <taxon>Verrucomicrobiia</taxon>
        <taxon>Verrucomicrobiales</taxon>
        <taxon>Verrucomicrobiaceae</taxon>
        <taxon>Oceaniferula</taxon>
    </lineage>
</organism>
<sequence>MENTEPTTPFQAPSLEELAPLFPAYDIEAFIAQGGMGAVYQAKQISLDRAVAIKILPREFGADPEFRESFEAEAKAMARLNHPNLIGIYDFGDIDGMLFLIMELVHGKSLYHSCYGKAIDPVQASEIIIAVCEGIDHAHDADILHRDIKPANILLSMDATPKIGDFGLAAPMNAAANPEDVIYGTPGYTAPEVIARQPVDRRADIFSIGVMLHEMLTGQMPDEHRTRPSSISGCPMGYDTIVARSTHPDPNQRYNTAAELAEALKKVSSQPASVLNVPAAPVRSAVTMAAPQKKSPALALTLIALVAIAGIAVLANRKDKDPAPATTDIDKPATPVLPSTPTPGSDTSEPVEATSTVNTAPTPSKKTLPPIKQLALLKARLASGARDQFPDTTVERNGSHFLLLKTNFTRPNAEKLAEEHGAHLAILADTDDRKWLMQQFSITRPTWIGAGLAANDSWQWTDSSPWNSADTPGQATVGEGFLALNSHGELIPQPESGRRPIILQWRNDGSNPCTMEEQLKRTTASIEENGLQEARYPVGTRTLGESHFLRINQKVSWDSARELTTKYKGHLPVPSSPEENQWLAKTFASESKTHRFWLGGFLLTPTSPWQWITQEAWHSTGWASGQPSDDSAKNRMIMTLRPGGSAEAWSSSDGKSGEANCLMIEWSEPKKAATAKIGDFDLDQWLASVNSKIQKRVKPDVEEYQQERGQIINGYIRAMKRAARRVEVPGGRRGGRGNDRLTEMVENSMEEVEESGELLTTLPRLAPDSFQEIQTESTAELKKLDDIYQAKLKAHLDFYTKGLLGKATSLTEEGFTQQARELQEKVAAIGEDTSLMLKALDLD</sequence>
<evidence type="ECO:0000256" key="3">
    <source>
        <dbReference type="ARBA" id="ARBA00022777"/>
    </source>
</evidence>
<proteinExistence type="predicted"/>
<dbReference type="PROSITE" id="PS50041">
    <property type="entry name" value="C_TYPE_LECTIN_2"/>
    <property type="match status" value="1"/>
</dbReference>
<name>A0AAE2SEE8_9BACT</name>
<evidence type="ECO:0000259" key="7">
    <source>
        <dbReference type="PROSITE" id="PS50041"/>
    </source>
</evidence>
<protein>
    <submittedName>
        <fullName evidence="8">Protein kinase</fullName>
    </submittedName>
</protein>
<dbReference type="InterPro" id="IPR008271">
    <property type="entry name" value="Ser/Thr_kinase_AS"/>
</dbReference>
<dbReference type="Gene3D" id="3.10.100.10">
    <property type="entry name" value="Mannose-Binding Protein A, subunit A"/>
    <property type="match status" value="2"/>
</dbReference>
<gene>
    <name evidence="8" type="ORF">JIN83_07405</name>
</gene>
<dbReference type="InterPro" id="IPR001304">
    <property type="entry name" value="C-type_lectin-like"/>
</dbReference>
<evidence type="ECO:0000256" key="4">
    <source>
        <dbReference type="ARBA" id="ARBA00022840"/>
    </source>
</evidence>
<dbReference type="InterPro" id="IPR016186">
    <property type="entry name" value="C-type_lectin-like/link_sf"/>
</dbReference>
<dbReference type="GO" id="GO:0005524">
    <property type="term" value="F:ATP binding"/>
    <property type="evidence" value="ECO:0007669"/>
    <property type="project" value="UniProtKB-KW"/>
</dbReference>
<evidence type="ECO:0000256" key="1">
    <source>
        <dbReference type="ARBA" id="ARBA00022679"/>
    </source>
</evidence>
<dbReference type="AlphaFoldDB" id="A0AAE2SEE8"/>
<evidence type="ECO:0000256" key="5">
    <source>
        <dbReference type="SAM" id="MobiDB-lite"/>
    </source>
</evidence>
<dbReference type="SMART" id="SM00034">
    <property type="entry name" value="CLECT"/>
    <property type="match status" value="2"/>
</dbReference>
<keyword evidence="2" id="KW-0547">Nucleotide-binding</keyword>
<feature type="domain" description="Protein kinase" evidence="6">
    <location>
        <begin position="25"/>
        <end position="265"/>
    </location>
</feature>
<keyword evidence="1" id="KW-0808">Transferase</keyword>
<dbReference type="SUPFAM" id="SSF56112">
    <property type="entry name" value="Protein kinase-like (PK-like)"/>
    <property type="match status" value="1"/>
</dbReference>
<dbReference type="EMBL" id="JAENIG010000004">
    <property type="protein sequence ID" value="MBK1854781.1"/>
    <property type="molecule type" value="Genomic_DNA"/>
</dbReference>
<dbReference type="PROSITE" id="PS50011">
    <property type="entry name" value="PROTEIN_KINASE_DOM"/>
    <property type="match status" value="1"/>
</dbReference>
<dbReference type="InterPro" id="IPR000719">
    <property type="entry name" value="Prot_kinase_dom"/>
</dbReference>
<dbReference type="Pfam" id="PF00059">
    <property type="entry name" value="Lectin_C"/>
    <property type="match status" value="1"/>
</dbReference>
<feature type="region of interest" description="Disordered" evidence="5">
    <location>
        <begin position="319"/>
        <end position="369"/>
    </location>
</feature>
<keyword evidence="4" id="KW-0067">ATP-binding</keyword>
<reference evidence="8" key="1">
    <citation type="submission" date="2021-01" db="EMBL/GenBank/DDBJ databases">
        <title>Modified the classification status of verrucomicrobia.</title>
        <authorList>
            <person name="Feng X."/>
        </authorList>
    </citation>
    <scope>NUCLEOTIDE SEQUENCE</scope>
    <source>
        <strain evidence="8">5K15</strain>
    </source>
</reference>
<dbReference type="CDD" id="cd14014">
    <property type="entry name" value="STKc_PknB_like"/>
    <property type="match status" value="1"/>
</dbReference>
<dbReference type="PROSITE" id="PS00108">
    <property type="entry name" value="PROTEIN_KINASE_ST"/>
    <property type="match status" value="1"/>
</dbReference>
<keyword evidence="3 8" id="KW-0418">Kinase</keyword>
<dbReference type="Gene3D" id="1.10.510.10">
    <property type="entry name" value="Transferase(Phosphotransferase) domain 1"/>
    <property type="match status" value="1"/>
</dbReference>
<dbReference type="InterPro" id="IPR016187">
    <property type="entry name" value="CTDL_fold"/>
</dbReference>
<accession>A0AAE2SEE8</accession>
<feature type="domain" description="C-type lectin" evidence="7">
    <location>
        <begin position="543"/>
        <end position="651"/>
    </location>
</feature>
<dbReference type="SMART" id="SM00220">
    <property type="entry name" value="S_TKc"/>
    <property type="match status" value="1"/>
</dbReference>
<dbReference type="Proteomes" id="UP000634206">
    <property type="component" value="Unassembled WGS sequence"/>
</dbReference>
<dbReference type="Gene3D" id="3.30.200.20">
    <property type="entry name" value="Phosphorylase Kinase, domain 1"/>
    <property type="match status" value="1"/>
</dbReference>
<dbReference type="InterPro" id="IPR011009">
    <property type="entry name" value="Kinase-like_dom_sf"/>
</dbReference>
<dbReference type="SUPFAM" id="SSF56436">
    <property type="entry name" value="C-type lectin-like"/>
    <property type="match status" value="2"/>
</dbReference>
<feature type="compositionally biased region" description="Polar residues" evidence="5">
    <location>
        <begin position="337"/>
        <end position="365"/>
    </location>
</feature>
<evidence type="ECO:0000313" key="8">
    <source>
        <dbReference type="EMBL" id="MBK1854781.1"/>
    </source>
</evidence>
<dbReference type="Pfam" id="PF00069">
    <property type="entry name" value="Pkinase"/>
    <property type="match status" value="1"/>
</dbReference>
<dbReference type="PANTHER" id="PTHR43289">
    <property type="entry name" value="MITOGEN-ACTIVATED PROTEIN KINASE KINASE KINASE 20-RELATED"/>
    <property type="match status" value="1"/>
</dbReference>
<evidence type="ECO:0000313" key="9">
    <source>
        <dbReference type="Proteomes" id="UP000634206"/>
    </source>
</evidence>
<evidence type="ECO:0000256" key="2">
    <source>
        <dbReference type="ARBA" id="ARBA00022741"/>
    </source>
</evidence>
<dbReference type="GO" id="GO:0004674">
    <property type="term" value="F:protein serine/threonine kinase activity"/>
    <property type="evidence" value="ECO:0007669"/>
    <property type="project" value="TreeGrafter"/>
</dbReference>
<dbReference type="PANTHER" id="PTHR43289:SF6">
    <property type="entry name" value="SERINE_THREONINE-PROTEIN KINASE NEKL-3"/>
    <property type="match status" value="1"/>
</dbReference>
<evidence type="ECO:0000259" key="6">
    <source>
        <dbReference type="PROSITE" id="PS50011"/>
    </source>
</evidence>